<name>A0AAD2JMC5_9STRA</name>
<feature type="compositionally biased region" description="Low complexity" evidence="7">
    <location>
        <begin position="890"/>
        <end position="909"/>
    </location>
</feature>
<evidence type="ECO:0000313" key="9">
    <source>
        <dbReference type="EMBL" id="CAJ1962000.1"/>
    </source>
</evidence>
<dbReference type="InterPro" id="IPR051860">
    <property type="entry name" value="Plasmodium_CSP_Invasion"/>
</dbReference>
<dbReference type="AlphaFoldDB" id="A0AAD2JMC5"/>
<comment type="caution">
    <text evidence="9">The sequence shown here is derived from an EMBL/GenBank/DDBJ whole genome shotgun (WGS) entry which is preliminary data.</text>
</comment>
<feature type="compositionally biased region" description="Low complexity" evidence="7">
    <location>
        <begin position="871"/>
        <end position="883"/>
    </location>
</feature>
<feature type="compositionally biased region" description="Low complexity" evidence="7">
    <location>
        <begin position="93"/>
        <end position="107"/>
    </location>
</feature>
<evidence type="ECO:0000256" key="2">
    <source>
        <dbReference type="ARBA" id="ARBA00021911"/>
    </source>
</evidence>
<dbReference type="PANTHER" id="PTHR44826:SF3">
    <property type="entry name" value="SPORE COAT PROTEIN SP85"/>
    <property type="match status" value="1"/>
</dbReference>
<dbReference type="Pfam" id="PF03382">
    <property type="entry name" value="DUF285"/>
    <property type="match status" value="1"/>
</dbReference>
<feature type="compositionally biased region" description="Basic residues" evidence="7">
    <location>
        <begin position="78"/>
        <end position="92"/>
    </location>
</feature>
<feature type="compositionally biased region" description="Low complexity" evidence="7">
    <location>
        <begin position="220"/>
        <end position="229"/>
    </location>
</feature>
<dbReference type="Proteomes" id="UP001295423">
    <property type="component" value="Unassembled WGS sequence"/>
</dbReference>
<feature type="region of interest" description="Disordered" evidence="7">
    <location>
        <begin position="1"/>
        <end position="310"/>
    </location>
</feature>
<evidence type="ECO:0000256" key="6">
    <source>
        <dbReference type="ARBA" id="ARBA00045806"/>
    </source>
</evidence>
<dbReference type="EMBL" id="CAKOGP040002092">
    <property type="protein sequence ID" value="CAJ1962000.1"/>
    <property type="molecule type" value="Genomic_DNA"/>
</dbReference>
<keyword evidence="10" id="KW-1185">Reference proteome</keyword>
<dbReference type="InterPro" id="IPR005046">
    <property type="entry name" value="DUF285"/>
</dbReference>
<keyword evidence="4" id="KW-0677">Repeat</keyword>
<protein>
    <recommendedName>
        <fullName evidence="2">Circumsporozoite protein</fullName>
    </recommendedName>
</protein>
<keyword evidence="8" id="KW-0472">Membrane</keyword>
<feature type="compositionally biased region" description="Polar residues" evidence="7">
    <location>
        <begin position="258"/>
        <end position="282"/>
    </location>
</feature>
<feature type="compositionally biased region" description="Basic residues" evidence="7">
    <location>
        <begin position="117"/>
        <end position="131"/>
    </location>
</feature>
<feature type="compositionally biased region" description="Low complexity" evidence="7">
    <location>
        <begin position="808"/>
        <end position="829"/>
    </location>
</feature>
<feature type="compositionally biased region" description="Polar residues" evidence="7">
    <location>
        <begin position="1"/>
        <end position="32"/>
    </location>
</feature>
<keyword evidence="8" id="KW-1133">Transmembrane helix</keyword>
<keyword evidence="3" id="KW-0748">Sporozoite</keyword>
<comment type="similarity">
    <text evidence="1">Belongs to the plasmodium circumsporozoite protein family.</text>
</comment>
<organism evidence="9 10">
    <name type="scientific">Cylindrotheca closterium</name>
    <dbReference type="NCBI Taxonomy" id="2856"/>
    <lineage>
        <taxon>Eukaryota</taxon>
        <taxon>Sar</taxon>
        <taxon>Stramenopiles</taxon>
        <taxon>Ochrophyta</taxon>
        <taxon>Bacillariophyta</taxon>
        <taxon>Bacillariophyceae</taxon>
        <taxon>Bacillariophycidae</taxon>
        <taxon>Bacillariales</taxon>
        <taxon>Bacillariaceae</taxon>
        <taxon>Cylindrotheca</taxon>
    </lineage>
</organism>
<evidence type="ECO:0000313" key="10">
    <source>
        <dbReference type="Proteomes" id="UP001295423"/>
    </source>
</evidence>
<comment type="function">
    <text evidence="5">In the vertebrate host, binds to highly sulfated heparan sulfate proteoglycans (HSPGs) on the surface of host hepatocytes and is required for sporozoite invasion of the host hepatocytes.</text>
</comment>
<reference evidence="9" key="1">
    <citation type="submission" date="2023-08" db="EMBL/GenBank/DDBJ databases">
        <authorList>
            <person name="Audoor S."/>
            <person name="Bilcke G."/>
        </authorList>
    </citation>
    <scope>NUCLEOTIDE SEQUENCE</scope>
</reference>
<dbReference type="PANTHER" id="PTHR44826">
    <property type="entry name" value="SPORE COAT PROTEIN SP85"/>
    <property type="match status" value="1"/>
</dbReference>
<proteinExistence type="inferred from homology"/>
<sequence length="1270" mass="138532">MTATNTESSQTICDKVPSSSPARGSTSKSRYASHSQSKSCSKSPDNNDLVLRQSSHRHRSSKKRRSKSDDNLGDSEHSHRHRKSSQQPRRTKSTMSSSSHSKTLISSDETLSVSEHSHRRPRSSQRQRSKPKTLYVSNDEMPDDNLALGEPTDRPKSHRSPKSDREAKRKSRRSTAAATPGAVHGSSSDDNDPLSSRRSGRPSSRRQMKLNEEAKMRARSLSQTSGGSLSEEEEEDMNAALKLASARYSKKNGPGASNIRQLPNDGWQSNRPGASASNQTNIRELRKSARQSARRPPPGAQGLISSHRATDMNALRISSRQFRTGNEDGMCPLSSHMVATPLEATAAPDVDEIEAALQRGREEGQKIFVAAPRPKDNKRKKYKYMLAAFAVFAITVGVITWLFTSKDSGDVTIYLTYDPPTEEDCLAISQRMQTVDQIGTTLRSFGVEMYLTVASTANIVFLLTEIEPSMQRDVLPGIAGCDQGSSQVSKGNIFVVENAVIKSISIGDFETCNQGAEELCSTLYLELDLFSKDNEVESEVLLDLVMRLFQNDGLLDLLSLDSPVQDLDFIKAFELLQSPVPSSSPSIQEENRFPSRESCDAIANGTSVAGQEDPVVVVKEYDILMDVTLDSEIEDLLPYAIQLEAKIQRKLMPLLAGCTNERRRLQMKSFIVNAMVEAEVSICADCLSDSDSPCNRYVIHIDIYARRTGSSVDFLGEILGLFREGPLVERLGLHSPFASIVVVEIVSNETSESPSLHPSRVPQTEPPSSVNDSTRAPVTYPTTDEPTRSPTIATTVNPTREPTGIPITFPTTEAPASAPTKSPTRSPTKRPTPVPTLPPVVGPTSEPSRFPTIQPVAGPPLEATQLPTLQPSASPSSDSSSRPSAPPTDEPSSNPSSEPSVAKSSKPSASPSFHPSLISCFQSNAELSDAVGNWFASLVTKPVVESQYGLIGDWCFGEDVTTMTMLFKDRETFNEDISNWDVASVTDMKEMFWGASSFNQDLSSWDVSSVTNMNSMFYSVSSFNQDISAWDVSSVTNMYGMFSNAASFNQDITPWDVSSVTNMRLMFFGAGSFNQELSSWDVSSVRTMREMFEGASAFNGDISSWDVSAVTTMHQMFQGASSFNQDLSSWVVGSVTSMQKMFSGASTFNSNLSSWDVSSVIPMRQMFNGASSFNGDISAWDVSSVTTMNQMFNGAISFNQNLSSWNVSSVTDMRGMFLNANAFDKNLCPWGALLPSTVDAVDAFSLTSCPSPGSPNLLSSPPGPLCHFCV</sequence>
<evidence type="ECO:0000256" key="7">
    <source>
        <dbReference type="SAM" id="MobiDB-lite"/>
    </source>
</evidence>
<feature type="compositionally biased region" description="Polar residues" evidence="7">
    <location>
        <begin position="766"/>
        <end position="800"/>
    </location>
</feature>
<dbReference type="NCBIfam" id="TIGR02167">
    <property type="entry name" value="Liste_lipo_26"/>
    <property type="match status" value="9"/>
</dbReference>
<feature type="transmembrane region" description="Helical" evidence="8">
    <location>
        <begin position="384"/>
        <end position="403"/>
    </location>
</feature>
<feature type="compositionally biased region" description="Basic and acidic residues" evidence="7">
    <location>
        <begin position="67"/>
        <end position="77"/>
    </location>
</feature>
<evidence type="ECO:0000256" key="8">
    <source>
        <dbReference type="SAM" id="Phobius"/>
    </source>
</evidence>
<comment type="function">
    <text evidence="6">Essential sporozoite protein. In the mosquito vector, required for sporozoite development in the oocyst, migration through the vector hemolymph and entry into the vector salivary glands. In the vertebrate host, required for sporozoite migration through the host dermis and infection of host hepatocytes. Binds to highly sulfated heparan sulfate proteoglycans (HSPGs) on the surface of host hepatocytes.</text>
</comment>
<feature type="compositionally biased region" description="Low complexity" evidence="7">
    <location>
        <begin position="33"/>
        <end position="43"/>
    </location>
</feature>
<accession>A0AAD2JMC5</accession>
<feature type="compositionally biased region" description="Basic residues" evidence="7">
    <location>
        <begin position="54"/>
        <end position="66"/>
    </location>
</feature>
<keyword evidence="8" id="KW-0812">Transmembrane</keyword>
<evidence type="ECO:0000256" key="5">
    <source>
        <dbReference type="ARBA" id="ARBA00033726"/>
    </source>
</evidence>
<evidence type="ECO:0000256" key="3">
    <source>
        <dbReference type="ARBA" id="ARBA00022522"/>
    </source>
</evidence>
<feature type="region of interest" description="Disordered" evidence="7">
    <location>
        <begin position="751"/>
        <end position="909"/>
    </location>
</feature>
<evidence type="ECO:0000256" key="1">
    <source>
        <dbReference type="ARBA" id="ARBA00006241"/>
    </source>
</evidence>
<gene>
    <name evidence="9" type="ORF">CYCCA115_LOCUS19477</name>
</gene>
<evidence type="ECO:0000256" key="4">
    <source>
        <dbReference type="ARBA" id="ARBA00022737"/>
    </source>
</evidence>
<feature type="compositionally biased region" description="Basic residues" evidence="7">
    <location>
        <begin position="198"/>
        <end position="208"/>
    </location>
</feature>
<dbReference type="InterPro" id="IPR011889">
    <property type="entry name" value="Liste_lipo_26"/>
</dbReference>
<feature type="compositionally biased region" description="Basic and acidic residues" evidence="7">
    <location>
        <begin position="151"/>
        <end position="167"/>
    </location>
</feature>
<feature type="compositionally biased region" description="Pro residues" evidence="7">
    <location>
        <begin position="830"/>
        <end position="841"/>
    </location>
</feature>